<evidence type="ECO:0000256" key="1">
    <source>
        <dbReference type="SAM" id="Phobius"/>
    </source>
</evidence>
<dbReference type="Proteomes" id="UP000248646">
    <property type="component" value="Unassembled WGS sequence"/>
</dbReference>
<evidence type="ECO:0000313" key="3">
    <source>
        <dbReference type="Proteomes" id="UP000248646"/>
    </source>
</evidence>
<keyword evidence="3" id="KW-1185">Reference proteome</keyword>
<gene>
    <name evidence="2" type="ORF">C7437_102283</name>
</gene>
<accession>A0A2W7PDT8</accession>
<keyword evidence="1" id="KW-0812">Transmembrane</keyword>
<comment type="caution">
    <text evidence="2">The sequence shown here is derived from an EMBL/GenBank/DDBJ whole genome shotgun (WGS) entry which is preliminary data.</text>
</comment>
<reference evidence="2 3" key="1">
    <citation type="submission" date="2018-06" db="EMBL/GenBank/DDBJ databases">
        <title>Genomic Encyclopedia of Type Strains, Phase IV (KMG-IV): sequencing the most valuable type-strain genomes for metagenomic binning, comparative biology and taxonomic classification.</title>
        <authorList>
            <person name="Goeker M."/>
        </authorList>
    </citation>
    <scope>NUCLEOTIDE SEQUENCE [LARGE SCALE GENOMIC DNA]</scope>
    <source>
        <strain evidence="2 3">DSM 5</strain>
    </source>
</reference>
<evidence type="ECO:0000313" key="2">
    <source>
        <dbReference type="EMBL" id="PZX05817.1"/>
    </source>
</evidence>
<name>A0A2W7PDT8_9BACI</name>
<proteinExistence type="predicted"/>
<dbReference type="AlphaFoldDB" id="A0A2W7PDT8"/>
<dbReference type="EMBL" id="QKZI01000002">
    <property type="protein sequence ID" value="PZX05817.1"/>
    <property type="molecule type" value="Genomic_DNA"/>
</dbReference>
<protein>
    <submittedName>
        <fullName evidence="2">Uncharacterized protein</fullName>
    </submittedName>
</protein>
<keyword evidence="1" id="KW-1133">Transmembrane helix</keyword>
<organism evidence="2 3">
    <name type="scientific">Psychrobacillus insolitus</name>
    <dbReference type="NCBI Taxonomy" id="1461"/>
    <lineage>
        <taxon>Bacteria</taxon>
        <taxon>Bacillati</taxon>
        <taxon>Bacillota</taxon>
        <taxon>Bacilli</taxon>
        <taxon>Bacillales</taxon>
        <taxon>Bacillaceae</taxon>
        <taxon>Psychrobacillus</taxon>
    </lineage>
</organism>
<keyword evidence="1" id="KW-0472">Membrane</keyword>
<feature type="transmembrane region" description="Helical" evidence="1">
    <location>
        <begin position="26"/>
        <end position="44"/>
    </location>
</feature>
<sequence>MKTGYTSSVSTHTISTKISNNRTSQYTIDFLIYLNYYVLAFYIYA</sequence>